<proteinExistence type="predicted"/>
<dbReference type="OrthoDB" id="5877746at2"/>
<dbReference type="STRING" id="485913.Krac_0363"/>
<accession>D6U7I8</accession>
<dbReference type="RefSeq" id="WP_007922000.1">
    <property type="nucleotide sequence ID" value="NZ_ADVG01000005.1"/>
</dbReference>
<dbReference type="AlphaFoldDB" id="D6U7I8"/>
<dbReference type="NCBIfam" id="NF041205">
    <property type="entry name" value="VdcD"/>
    <property type="match status" value="1"/>
</dbReference>
<name>D6U7I8_KTERA</name>
<dbReference type="Pfam" id="PF26358">
    <property type="entry name" value="EcdD_BsdD_detox"/>
    <property type="match status" value="1"/>
</dbReference>
<evidence type="ECO:0000313" key="1">
    <source>
        <dbReference type="EMBL" id="EFH79849.1"/>
    </source>
</evidence>
<dbReference type="InterPro" id="IPR047707">
    <property type="entry name" value="VdcD-like"/>
</dbReference>
<reference evidence="1 2" key="1">
    <citation type="journal article" date="2011" name="Stand. Genomic Sci.">
        <title>Non-contiguous finished genome sequence and contextual data of the filamentous soil bacterium Ktedonobacter racemifer type strain (SOSP1-21).</title>
        <authorList>
            <person name="Chang Y.J."/>
            <person name="Land M."/>
            <person name="Hauser L."/>
            <person name="Chertkov O."/>
            <person name="Del Rio T.G."/>
            <person name="Nolan M."/>
            <person name="Copeland A."/>
            <person name="Tice H."/>
            <person name="Cheng J.F."/>
            <person name="Lucas S."/>
            <person name="Han C."/>
            <person name="Goodwin L."/>
            <person name="Pitluck S."/>
            <person name="Ivanova N."/>
            <person name="Ovchinikova G."/>
            <person name="Pati A."/>
            <person name="Chen A."/>
            <person name="Palaniappan K."/>
            <person name="Mavromatis K."/>
            <person name="Liolios K."/>
            <person name="Brettin T."/>
            <person name="Fiebig A."/>
            <person name="Rohde M."/>
            <person name="Abt B."/>
            <person name="Goker M."/>
            <person name="Detter J.C."/>
            <person name="Woyke T."/>
            <person name="Bristow J."/>
            <person name="Eisen J.A."/>
            <person name="Markowitz V."/>
            <person name="Hugenholtz P."/>
            <person name="Kyrpides N.C."/>
            <person name="Klenk H.P."/>
            <person name="Lapidus A."/>
        </authorList>
    </citation>
    <scope>NUCLEOTIDE SEQUENCE [LARGE SCALE GENOMIC DNA]</scope>
    <source>
        <strain evidence="2">DSM 44963</strain>
    </source>
</reference>
<keyword evidence="2" id="KW-1185">Reference proteome</keyword>
<protein>
    <recommendedName>
        <fullName evidence="3">Phenolic acid decarboxylase subunit D</fullName>
    </recommendedName>
</protein>
<evidence type="ECO:0000313" key="2">
    <source>
        <dbReference type="Proteomes" id="UP000004508"/>
    </source>
</evidence>
<dbReference type="FunCoup" id="D6U7I8">
    <property type="interactions" value="13"/>
</dbReference>
<evidence type="ECO:0008006" key="3">
    <source>
        <dbReference type="Google" id="ProtNLM"/>
    </source>
</evidence>
<dbReference type="EMBL" id="ADVG01000005">
    <property type="protein sequence ID" value="EFH79849.1"/>
    <property type="molecule type" value="Genomic_DNA"/>
</dbReference>
<gene>
    <name evidence="1" type="ORF">Krac_0363</name>
</gene>
<sequence length="77" mass="8815">MPTCPRCDDPNGAILTESPVKGSWIMYRCPRCLFTWRSTEPEHITNPALYNRDFKLTPEMTEHAQVTPPIGVPRKKS</sequence>
<dbReference type="InParanoid" id="D6U7I8"/>
<comment type="caution">
    <text evidence="1">The sequence shown here is derived from an EMBL/GenBank/DDBJ whole genome shotgun (WGS) entry which is preliminary data.</text>
</comment>
<dbReference type="Proteomes" id="UP000004508">
    <property type="component" value="Unassembled WGS sequence"/>
</dbReference>
<dbReference type="eggNOG" id="ENOG5032SBW">
    <property type="taxonomic scope" value="Bacteria"/>
</dbReference>
<organism evidence="1 2">
    <name type="scientific">Ktedonobacter racemifer DSM 44963</name>
    <dbReference type="NCBI Taxonomy" id="485913"/>
    <lineage>
        <taxon>Bacteria</taxon>
        <taxon>Bacillati</taxon>
        <taxon>Chloroflexota</taxon>
        <taxon>Ktedonobacteria</taxon>
        <taxon>Ktedonobacterales</taxon>
        <taxon>Ktedonobacteraceae</taxon>
        <taxon>Ktedonobacter</taxon>
    </lineage>
</organism>